<dbReference type="PROSITE" id="PS51755">
    <property type="entry name" value="OMPR_PHOB"/>
    <property type="match status" value="1"/>
</dbReference>
<dbReference type="EMBL" id="CYRX01000032">
    <property type="protein sequence ID" value="CUH61517.1"/>
    <property type="molecule type" value="Genomic_DNA"/>
</dbReference>
<dbReference type="Gene3D" id="1.10.10.10">
    <property type="entry name" value="Winged helix-like DNA-binding domain superfamily/Winged helix DNA-binding domain"/>
    <property type="match status" value="1"/>
</dbReference>
<dbReference type="SUPFAM" id="SSF46894">
    <property type="entry name" value="C-terminal effector domain of the bipartite response regulators"/>
    <property type="match status" value="1"/>
</dbReference>
<dbReference type="GO" id="GO:0000156">
    <property type="term" value="F:phosphorelay response regulator activity"/>
    <property type="evidence" value="ECO:0007669"/>
    <property type="project" value="TreeGrafter"/>
</dbReference>
<dbReference type="GO" id="GO:0006355">
    <property type="term" value="P:regulation of DNA-templated transcription"/>
    <property type="evidence" value="ECO:0007669"/>
    <property type="project" value="InterPro"/>
</dbReference>
<dbReference type="PROSITE" id="PS50110">
    <property type="entry name" value="RESPONSE_REGULATORY"/>
    <property type="match status" value="1"/>
</dbReference>
<evidence type="ECO:0000259" key="9">
    <source>
        <dbReference type="PROSITE" id="PS51755"/>
    </source>
</evidence>
<sequence>MPKIVIVDDEVEILTPLEEMLLEEGFSVRAFSSPAKALAYLEAQAVDLVIFDIKMPELNGLDLLQKVRGVHPSIPAIFLSSKNEDADQLIGFSVGADDYVGKPFTKQLLIFRIKSVLRRYAPAEEVSQRPIVAGDLSIDRERHLVSWRDQAIPLTVTECMILISLAERPGSVKKRAQLMDACYEGNVYVSDRTIDSHVRNIRSKIRAVDQGAEPIKTVHGLGYKLAL</sequence>
<keyword evidence="5" id="KW-0804">Transcription</keyword>
<dbReference type="InterPro" id="IPR036388">
    <property type="entry name" value="WH-like_DNA-bd_sf"/>
</dbReference>
<dbReference type="InterPro" id="IPR011006">
    <property type="entry name" value="CheY-like_superfamily"/>
</dbReference>
<dbReference type="InterPro" id="IPR039420">
    <property type="entry name" value="WalR-like"/>
</dbReference>
<keyword evidence="2" id="KW-0902">Two-component regulatory system</keyword>
<evidence type="ECO:0000256" key="6">
    <source>
        <dbReference type="PROSITE-ProRule" id="PRU00169"/>
    </source>
</evidence>
<feature type="domain" description="Response regulatory" evidence="8">
    <location>
        <begin position="3"/>
        <end position="117"/>
    </location>
</feature>
<evidence type="ECO:0000256" key="3">
    <source>
        <dbReference type="ARBA" id="ARBA00023015"/>
    </source>
</evidence>
<dbReference type="GO" id="GO:0032993">
    <property type="term" value="C:protein-DNA complex"/>
    <property type="evidence" value="ECO:0007669"/>
    <property type="project" value="TreeGrafter"/>
</dbReference>
<evidence type="ECO:0000256" key="7">
    <source>
        <dbReference type="PROSITE-ProRule" id="PRU01091"/>
    </source>
</evidence>
<dbReference type="AlphaFoldDB" id="A0A0P1F1M5"/>
<dbReference type="Proteomes" id="UP000051298">
    <property type="component" value="Unassembled WGS sequence"/>
</dbReference>
<dbReference type="SMART" id="SM00862">
    <property type="entry name" value="Trans_reg_C"/>
    <property type="match status" value="1"/>
</dbReference>
<evidence type="ECO:0000256" key="5">
    <source>
        <dbReference type="ARBA" id="ARBA00023163"/>
    </source>
</evidence>
<dbReference type="Pfam" id="PF00486">
    <property type="entry name" value="Trans_reg_C"/>
    <property type="match status" value="1"/>
</dbReference>
<dbReference type="Gene3D" id="3.40.50.2300">
    <property type="match status" value="1"/>
</dbReference>
<evidence type="ECO:0000259" key="8">
    <source>
        <dbReference type="PROSITE" id="PS50110"/>
    </source>
</evidence>
<evidence type="ECO:0000313" key="10">
    <source>
        <dbReference type="EMBL" id="CUH61517.1"/>
    </source>
</evidence>
<keyword evidence="1 6" id="KW-0597">Phosphoprotein</keyword>
<reference evidence="10 11" key="1">
    <citation type="submission" date="2015-09" db="EMBL/GenBank/DDBJ databases">
        <authorList>
            <consortium name="Swine Surveillance"/>
        </authorList>
    </citation>
    <scope>NUCLEOTIDE SEQUENCE [LARGE SCALE GENOMIC DNA]</scope>
    <source>
        <strain evidence="10 11">CECT 5294</strain>
    </source>
</reference>
<dbReference type="CDD" id="cd00383">
    <property type="entry name" value="trans_reg_C"/>
    <property type="match status" value="1"/>
</dbReference>
<accession>A0A0P1F1M5</accession>
<evidence type="ECO:0000256" key="1">
    <source>
        <dbReference type="ARBA" id="ARBA00022553"/>
    </source>
</evidence>
<dbReference type="Pfam" id="PF00072">
    <property type="entry name" value="Response_reg"/>
    <property type="match status" value="1"/>
</dbReference>
<organism evidence="10 11">
    <name type="scientific">Thalassobacter stenotrophicus</name>
    <dbReference type="NCBI Taxonomy" id="266809"/>
    <lineage>
        <taxon>Bacteria</taxon>
        <taxon>Pseudomonadati</taxon>
        <taxon>Pseudomonadota</taxon>
        <taxon>Alphaproteobacteria</taxon>
        <taxon>Rhodobacterales</taxon>
        <taxon>Roseobacteraceae</taxon>
        <taxon>Thalassobacter</taxon>
    </lineage>
</organism>
<dbReference type="PANTHER" id="PTHR48111:SF21">
    <property type="entry name" value="DNA-BINDING DUAL MASTER TRANSCRIPTIONAL REGULATOR RPAA"/>
    <property type="match status" value="1"/>
</dbReference>
<dbReference type="SMART" id="SM00448">
    <property type="entry name" value="REC"/>
    <property type="match status" value="1"/>
</dbReference>
<dbReference type="InterPro" id="IPR001789">
    <property type="entry name" value="Sig_transdc_resp-reg_receiver"/>
</dbReference>
<proteinExistence type="predicted"/>
<protein>
    <submittedName>
        <fullName evidence="10">Transcriptional regulatory protein CreB</fullName>
    </submittedName>
</protein>
<dbReference type="GO" id="GO:0000976">
    <property type="term" value="F:transcription cis-regulatory region binding"/>
    <property type="evidence" value="ECO:0007669"/>
    <property type="project" value="TreeGrafter"/>
</dbReference>
<feature type="modified residue" description="4-aspartylphosphate" evidence="6">
    <location>
        <position position="52"/>
    </location>
</feature>
<evidence type="ECO:0000256" key="4">
    <source>
        <dbReference type="ARBA" id="ARBA00023125"/>
    </source>
</evidence>
<evidence type="ECO:0000256" key="2">
    <source>
        <dbReference type="ARBA" id="ARBA00023012"/>
    </source>
</evidence>
<dbReference type="InterPro" id="IPR016032">
    <property type="entry name" value="Sig_transdc_resp-reg_C-effctor"/>
</dbReference>
<dbReference type="InterPro" id="IPR001867">
    <property type="entry name" value="OmpR/PhoB-type_DNA-bd"/>
</dbReference>
<feature type="domain" description="OmpR/PhoB-type" evidence="9">
    <location>
        <begin position="128"/>
        <end position="227"/>
    </location>
</feature>
<evidence type="ECO:0000313" key="11">
    <source>
        <dbReference type="Proteomes" id="UP000051298"/>
    </source>
</evidence>
<feature type="DNA-binding region" description="OmpR/PhoB-type" evidence="7">
    <location>
        <begin position="128"/>
        <end position="227"/>
    </location>
</feature>
<dbReference type="PANTHER" id="PTHR48111">
    <property type="entry name" value="REGULATOR OF RPOS"/>
    <property type="match status" value="1"/>
</dbReference>
<dbReference type="GO" id="GO:0005829">
    <property type="term" value="C:cytosol"/>
    <property type="evidence" value="ECO:0007669"/>
    <property type="project" value="TreeGrafter"/>
</dbReference>
<dbReference type="RefSeq" id="WP_058124311.1">
    <property type="nucleotide sequence ID" value="NZ_CYRX01000032.1"/>
</dbReference>
<dbReference type="SUPFAM" id="SSF52172">
    <property type="entry name" value="CheY-like"/>
    <property type="match status" value="1"/>
</dbReference>
<keyword evidence="3" id="KW-0805">Transcription regulation</keyword>
<keyword evidence="4 7" id="KW-0238">DNA-binding</keyword>
<gene>
    <name evidence="10" type="primary">creB</name>
    <name evidence="10" type="ORF">THS5294_02828</name>
</gene>
<name>A0A0P1F1M5_9RHOB</name>
<dbReference type="CDD" id="cd17574">
    <property type="entry name" value="REC_OmpR"/>
    <property type="match status" value="1"/>
</dbReference>